<evidence type="ECO:0000259" key="2">
    <source>
        <dbReference type="Pfam" id="PF00144"/>
    </source>
</evidence>
<dbReference type="EMBL" id="QJKB01000004">
    <property type="protein sequence ID" value="PXX43114.1"/>
    <property type="molecule type" value="Genomic_DNA"/>
</dbReference>
<dbReference type="InterPro" id="IPR050789">
    <property type="entry name" value="Diverse_Enzym_Activities"/>
</dbReference>
<dbReference type="AlphaFoldDB" id="A0A318J6M4"/>
<evidence type="ECO:0000313" key="3">
    <source>
        <dbReference type="EMBL" id="PXX43114.1"/>
    </source>
</evidence>
<dbReference type="Proteomes" id="UP000247792">
    <property type="component" value="Unassembled WGS sequence"/>
</dbReference>
<dbReference type="InterPro" id="IPR012338">
    <property type="entry name" value="Beta-lactam/transpept-like"/>
</dbReference>
<keyword evidence="1" id="KW-0732">Signal</keyword>
<keyword evidence="4" id="KW-1185">Reference proteome</keyword>
<evidence type="ECO:0000256" key="1">
    <source>
        <dbReference type="SAM" id="SignalP"/>
    </source>
</evidence>
<dbReference type="PANTHER" id="PTHR43283">
    <property type="entry name" value="BETA-LACTAMASE-RELATED"/>
    <property type="match status" value="1"/>
</dbReference>
<dbReference type="Gene3D" id="3.40.710.10">
    <property type="entry name" value="DD-peptidase/beta-lactamase superfamily"/>
    <property type="match status" value="1"/>
</dbReference>
<feature type="domain" description="Beta-lactamase-related" evidence="2">
    <location>
        <begin position="42"/>
        <end position="422"/>
    </location>
</feature>
<dbReference type="Pfam" id="PF00144">
    <property type="entry name" value="Beta-lactamase"/>
    <property type="match status" value="1"/>
</dbReference>
<feature type="chain" id="PRO_5016278019" evidence="1">
    <location>
        <begin position="23"/>
        <end position="452"/>
    </location>
</feature>
<dbReference type="InterPro" id="IPR001466">
    <property type="entry name" value="Beta-lactam-related"/>
</dbReference>
<protein>
    <submittedName>
        <fullName evidence="3">CubicO group peptidase (Beta-lactamase class C family)</fullName>
    </submittedName>
</protein>
<name>A0A318J6M4_9BURK</name>
<reference evidence="3 4" key="1">
    <citation type="submission" date="2018-05" db="EMBL/GenBank/DDBJ databases">
        <title>Genomic Encyclopedia of Type Strains, Phase IV (KMG-IV): sequencing the most valuable type-strain genomes for metagenomic binning, comparative biology and taxonomic classification.</title>
        <authorList>
            <person name="Goeker M."/>
        </authorList>
    </citation>
    <scope>NUCLEOTIDE SEQUENCE [LARGE SCALE GENOMIC DNA]</scope>
    <source>
        <strain evidence="3 4">DSM 19792</strain>
    </source>
</reference>
<sequence>MKCLPARCLLILMSLMLSPAMAQVDTVNEQQVSLQLTNQLAAIVAQPNKALASLSVLAIKSGKVVYQQQFGQRYIDQQNPANSLPADQQTLFRVASVSKMVAATGAMCLVEQGKLDLDADISNYLGFQLRNPHYPDKVITTRMLLSHTSSLRDDGGYNFPAEVSMQSFLQTGGKHYAQGLQWADPAKAKPGENFAPGFYFHYVNLNWGVLGSVMEAVSGQRFDVLMHKLVLQSLQIEGAYHPELLATDTLSRLAVLYRKQANEVWNAQGPWVAQTDDFRNKPLIKRQIKNYQPGTNATLSSPQGGLRISVQGLSRIMLMLMNEGELDGVRLLKPDSVRALTAEQWSYDAATRNGDDYRGLFLSWGLGFQSFTDTSAGHYGDRLVKARPAFKPVGHLGFAYGLQSAFLFDPATRNGIIYVIGGVAADPDKNPGDYSSLSIWEEQILTATYQLF</sequence>
<evidence type="ECO:0000313" key="4">
    <source>
        <dbReference type="Proteomes" id="UP000247792"/>
    </source>
</evidence>
<dbReference type="SUPFAM" id="SSF56601">
    <property type="entry name" value="beta-lactamase/transpeptidase-like"/>
    <property type="match status" value="1"/>
</dbReference>
<comment type="caution">
    <text evidence="3">The sequence shown here is derived from an EMBL/GenBank/DDBJ whole genome shotgun (WGS) entry which is preliminary data.</text>
</comment>
<organism evidence="3 4">
    <name type="scientific">Undibacterium pigrum</name>
    <dbReference type="NCBI Taxonomy" id="401470"/>
    <lineage>
        <taxon>Bacteria</taxon>
        <taxon>Pseudomonadati</taxon>
        <taxon>Pseudomonadota</taxon>
        <taxon>Betaproteobacteria</taxon>
        <taxon>Burkholderiales</taxon>
        <taxon>Oxalobacteraceae</taxon>
        <taxon>Undibacterium</taxon>
    </lineage>
</organism>
<dbReference type="OrthoDB" id="9801061at2"/>
<dbReference type="PANTHER" id="PTHR43283:SF3">
    <property type="entry name" value="BETA-LACTAMASE FAMILY PROTEIN (AFU_ORTHOLOGUE AFUA_5G07500)"/>
    <property type="match status" value="1"/>
</dbReference>
<proteinExistence type="predicted"/>
<accession>A0A318J6M4</accession>
<gene>
    <name evidence="3" type="ORF">DFR42_104115</name>
</gene>
<feature type="signal peptide" evidence="1">
    <location>
        <begin position="1"/>
        <end position="22"/>
    </location>
</feature>